<proteinExistence type="predicted"/>
<accession>A0A8J4Y3B1</accession>
<dbReference type="InterPro" id="IPR015943">
    <property type="entry name" value="WD40/YVTN_repeat-like_dom_sf"/>
</dbReference>
<protein>
    <submittedName>
        <fullName evidence="1">Uncharacterized protein</fullName>
    </submittedName>
</protein>
<dbReference type="EMBL" id="JACEEZ010013689">
    <property type="protein sequence ID" value="KAG0719902.1"/>
    <property type="molecule type" value="Genomic_DNA"/>
</dbReference>
<dbReference type="AlphaFoldDB" id="A0A8J4Y3B1"/>
<gene>
    <name evidence="1" type="ORF">GWK47_049546</name>
</gene>
<dbReference type="InterPro" id="IPR011047">
    <property type="entry name" value="Quinoprotein_ADH-like_sf"/>
</dbReference>
<organism evidence="1 2">
    <name type="scientific">Chionoecetes opilio</name>
    <name type="common">Atlantic snow crab</name>
    <name type="synonym">Cancer opilio</name>
    <dbReference type="NCBI Taxonomy" id="41210"/>
    <lineage>
        <taxon>Eukaryota</taxon>
        <taxon>Metazoa</taxon>
        <taxon>Ecdysozoa</taxon>
        <taxon>Arthropoda</taxon>
        <taxon>Crustacea</taxon>
        <taxon>Multicrustacea</taxon>
        <taxon>Malacostraca</taxon>
        <taxon>Eumalacostraca</taxon>
        <taxon>Eucarida</taxon>
        <taxon>Decapoda</taxon>
        <taxon>Pleocyemata</taxon>
        <taxon>Brachyura</taxon>
        <taxon>Eubrachyura</taxon>
        <taxon>Majoidea</taxon>
        <taxon>Majidae</taxon>
        <taxon>Chionoecetes</taxon>
    </lineage>
</organism>
<evidence type="ECO:0000313" key="1">
    <source>
        <dbReference type="EMBL" id="KAG0719902.1"/>
    </source>
</evidence>
<keyword evidence="2" id="KW-1185">Reference proteome</keyword>
<dbReference type="SUPFAM" id="SSF50998">
    <property type="entry name" value="Quinoprotein alcohol dehydrogenase-like"/>
    <property type="match status" value="1"/>
</dbReference>
<dbReference type="OrthoDB" id="408177at2759"/>
<dbReference type="Gene3D" id="2.130.10.10">
    <property type="entry name" value="YVTN repeat-like/Quinoprotein amine dehydrogenase"/>
    <property type="match status" value="1"/>
</dbReference>
<name>A0A8J4Y3B1_CHIOP</name>
<reference evidence="1" key="1">
    <citation type="submission" date="2020-07" db="EMBL/GenBank/DDBJ databases">
        <title>The High-quality genome of the commercially important snow crab, Chionoecetes opilio.</title>
        <authorList>
            <person name="Jeong J.-H."/>
            <person name="Ryu S."/>
        </authorList>
    </citation>
    <scope>NUCLEOTIDE SEQUENCE</scope>
    <source>
        <strain evidence="1">MADBK_172401_WGS</strain>
        <tissue evidence="1">Digestive gland</tissue>
    </source>
</reference>
<comment type="caution">
    <text evidence="1">The sequence shown here is derived from an EMBL/GenBank/DDBJ whole genome shotgun (WGS) entry which is preliminary data.</text>
</comment>
<dbReference type="Proteomes" id="UP000770661">
    <property type="component" value="Unassembled WGS sequence"/>
</dbReference>
<evidence type="ECO:0000313" key="2">
    <source>
        <dbReference type="Proteomes" id="UP000770661"/>
    </source>
</evidence>
<sequence length="130" mass="13811">MLGDRVESSQAVSLYGSFVYVGCYDHTFTARGWRTAGWRGGTGLEGKSRAHQLWTKKLVGFVFGSHDKHLHCLCEDGEAKWGVTMSSGEYFSSPCIGGGLVIAATLDGVVCGVDKVMDMSGGGWPGQASV</sequence>